<accession>A0ABX2ZUC5</accession>
<dbReference type="InterPro" id="IPR050300">
    <property type="entry name" value="GDXG_lipolytic_enzyme"/>
</dbReference>
<keyword evidence="1" id="KW-0378">Hydrolase</keyword>
<dbReference type="PANTHER" id="PTHR48081">
    <property type="entry name" value="AB HYDROLASE SUPERFAMILY PROTEIN C4A8.06C"/>
    <property type="match status" value="1"/>
</dbReference>
<gene>
    <name evidence="3" type="ORF">BED47_17500</name>
</gene>
<evidence type="ECO:0000256" key="1">
    <source>
        <dbReference type="ARBA" id="ARBA00022801"/>
    </source>
</evidence>
<feature type="domain" description="Alpha/beta hydrolase fold-3" evidence="2">
    <location>
        <begin position="109"/>
        <end position="310"/>
    </location>
</feature>
<protein>
    <recommendedName>
        <fullName evidence="2">Alpha/beta hydrolase fold-3 domain-containing protein</fullName>
    </recommendedName>
</protein>
<evidence type="ECO:0000313" key="4">
    <source>
        <dbReference type="Proteomes" id="UP000094580"/>
    </source>
</evidence>
<evidence type="ECO:0000313" key="3">
    <source>
        <dbReference type="EMBL" id="ODG92974.1"/>
    </source>
</evidence>
<dbReference type="InterPro" id="IPR013094">
    <property type="entry name" value="AB_hydrolase_3"/>
</dbReference>
<dbReference type="Pfam" id="PF07859">
    <property type="entry name" value="Abhydrolase_3"/>
    <property type="match status" value="1"/>
</dbReference>
<dbReference type="PANTHER" id="PTHR48081:SF8">
    <property type="entry name" value="ALPHA_BETA HYDROLASE FOLD-3 DOMAIN-CONTAINING PROTEIN-RELATED"/>
    <property type="match status" value="1"/>
</dbReference>
<organism evidence="3 4">
    <name type="scientific">Gottfriedia luciferensis</name>
    <dbReference type="NCBI Taxonomy" id="178774"/>
    <lineage>
        <taxon>Bacteria</taxon>
        <taxon>Bacillati</taxon>
        <taxon>Bacillota</taxon>
        <taxon>Bacilli</taxon>
        <taxon>Bacillales</taxon>
        <taxon>Bacillaceae</taxon>
        <taxon>Gottfriedia</taxon>
    </lineage>
</organism>
<name>A0ABX2ZUC5_9BACI</name>
<dbReference type="Proteomes" id="UP000094580">
    <property type="component" value="Unassembled WGS sequence"/>
</dbReference>
<sequence>MKKPFLFLSLVTCLLIGNYLVASKNTVKSESNSSLIYQNEKPDKASEALRALNIKKAKEGRTTSLEQKRIEIEKQIVPTPSNIKIKGDNIEGTKVEWLIPDGSSEDKIVFYVHGGGWSRGGLGFSRNLGTILARETGFRVLTIQYRLSPENPYPAALTDVEKVYNYLGKNYGPNSKVVIVGDSAGGNLAFALLNKIKSSNGNDPTAVVGISPATDLTKESQLYTSDFDSIHASYHGNDINIVDTYVGNNNRKNPLISPLYGDLKGLPPMLIHVGAREELIDDILAYAAKANSQGVEVTCKVWRGMFHDFQLMDKASSISKQANAEIAQFIKRYLGNR</sequence>
<dbReference type="Gene3D" id="3.40.50.1820">
    <property type="entry name" value="alpha/beta hydrolase"/>
    <property type="match status" value="1"/>
</dbReference>
<dbReference type="SUPFAM" id="SSF53474">
    <property type="entry name" value="alpha/beta-Hydrolases"/>
    <property type="match status" value="1"/>
</dbReference>
<keyword evidence="4" id="KW-1185">Reference proteome</keyword>
<dbReference type="EMBL" id="MDKC01000004">
    <property type="protein sequence ID" value="ODG92974.1"/>
    <property type="molecule type" value="Genomic_DNA"/>
</dbReference>
<dbReference type="InterPro" id="IPR029058">
    <property type="entry name" value="AB_hydrolase_fold"/>
</dbReference>
<evidence type="ECO:0000259" key="2">
    <source>
        <dbReference type="Pfam" id="PF07859"/>
    </source>
</evidence>
<comment type="caution">
    <text evidence="3">The sequence shown here is derived from an EMBL/GenBank/DDBJ whole genome shotgun (WGS) entry which is preliminary data.</text>
</comment>
<proteinExistence type="predicted"/>
<dbReference type="RefSeq" id="WP_069032912.1">
    <property type="nucleotide sequence ID" value="NZ_MDKC01000004.1"/>
</dbReference>
<reference evidence="3 4" key="1">
    <citation type="submission" date="2016-07" db="EMBL/GenBank/DDBJ databases">
        <authorList>
            <person name="Townsley L."/>
            <person name="Shank E.A."/>
        </authorList>
    </citation>
    <scope>NUCLEOTIDE SEQUENCE [LARGE SCALE GENOMIC DNA]</scope>
    <source>
        <strain evidence="3 4">CH01</strain>
    </source>
</reference>